<dbReference type="GO" id="GO:0005634">
    <property type="term" value="C:nucleus"/>
    <property type="evidence" value="ECO:0007669"/>
    <property type="project" value="UniProtKB-SubCell"/>
</dbReference>
<keyword evidence="2 3" id="KW-0238">DNA-binding</keyword>
<dbReference type="AlphaFoldDB" id="A0A6S7HIV7"/>
<reference evidence="5" key="1">
    <citation type="submission" date="2020-04" db="EMBL/GenBank/DDBJ databases">
        <authorList>
            <person name="Alioto T."/>
            <person name="Alioto T."/>
            <person name="Gomez Garrido J."/>
        </authorList>
    </citation>
    <scope>NUCLEOTIDE SEQUENCE</scope>
    <source>
        <strain evidence="5">A484AB</strain>
    </source>
</reference>
<comment type="caution">
    <text evidence="5">The sequence shown here is derived from an EMBL/GenBank/DDBJ whole genome shotgun (WGS) entry which is preliminary data.</text>
</comment>
<evidence type="ECO:0000256" key="4">
    <source>
        <dbReference type="SAM" id="MobiDB-lite"/>
    </source>
</evidence>
<feature type="compositionally biased region" description="Polar residues" evidence="4">
    <location>
        <begin position="141"/>
        <end position="150"/>
    </location>
</feature>
<keyword evidence="3" id="KW-0539">Nucleus</keyword>
<dbReference type="GO" id="GO:0043565">
    <property type="term" value="F:sequence-specific DNA binding"/>
    <property type="evidence" value="ECO:0007669"/>
    <property type="project" value="InterPro"/>
</dbReference>
<dbReference type="SMART" id="SM00413">
    <property type="entry name" value="ETS"/>
    <property type="match status" value="1"/>
</dbReference>
<dbReference type="InterPro" id="IPR036388">
    <property type="entry name" value="WH-like_DNA-bd_sf"/>
</dbReference>
<sequence>MVDERPRHCKATSNGKYTSVEMNAGRFWKSTRTTPLLWEFLLSLLQDSECREFIRWIDESAMTFKIVNSYQVATLWGEIKGRPNMDQNKLRRAIRQYYKSGVMKKVKGQKGGYKFEKLPYNPFKSQQQQQQQHHEQLQQQDINSRSPMQCNSTFMPSQERNQFSCQNYNYFLGAFVAGENVTLQDTATTACHSDQYTTDCESEASFESWIEEDNIDVLMHPISNSEKDYLDSIADEIRLDYFI</sequence>
<evidence type="ECO:0000256" key="1">
    <source>
        <dbReference type="ARBA" id="ARBA00005562"/>
    </source>
</evidence>
<dbReference type="Proteomes" id="UP001152795">
    <property type="component" value="Unassembled WGS sequence"/>
</dbReference>
<dbReference type="Gene3D" id="1.10.10.10">
    <property type="entry name" value="Winged helix-like DNA-binding domain superfamily/Winged helix DNA-binding domain"/>
    <property type="match status" value="1"/>
</dbReference>
<accession>A0A6S7HIV7</accession>
<evidence type="ECO:0000313" key="5">
    <source>
        <dbReference type="EMBL" id="CAB3994977.1"/>
    </source>
</evidence>
<dbReference type="SUPFAM" id="SSF46785">
    <property type="entry name" value="Winged helix' DNA-binding domain"/>
    <property type="match status" value="1"/>
</dbReference>
<feature type="region of interest" description="Disordered" evidence="4">
    <location>
        <begin position="124"/>
        <end position="150"/>
    </location>
</feature>
<dbReference type="InterPro" id="IPR046328">
    <property type="entry name" value="ETS_fam"/>
</dbReference>
<dbReference type="GO" id="GO:0000981">
    <property type="term" value="F:DNA-binding transcription factor activity, RNA polymerase II-specific"/>
    <property type="evidence" value="ECO:0007669"/>
    <property type="project" value="TreeGrafter"/>
</dbReference>
<dbReference type="PRINTS" id="PR00454">
    <property type="entry name" value="ETSDOMAIN"/>
</dbReference>
<gene>
    <name evidence="5" type="ORF">PACLA_8A078400</name>
</gene>
<evidence type="ECO:0000256" key="3">
    <source>
        <dbReference type="RuleBase" id="RU004019"/>
    </source>
</evidence>
<organism evidence="5 6">
    <name type="scientific">Paramuricea clavata</name>
    <name type="common">Red gorgonian</name>
    <name type="synonym">Violescent sea-whip</name>
    <dbReference type="NCBI Taxonomy" id="317549"/>
    <lineage>
        <taxon>Eukaryota</taxon>
        <taxon>Metazoa</taxon>
        <taxon>Cnidaria</taxon>
        <taxon>Anthozoa</taxon>
        <taxon>Octocorallia</taxon>
        <taxon>Malacalcyonacea</taxon>
        <taxon>Plexauridae</taxon>
        <taxon>Paramuricea</taxon>
    </lineage>
</organism>
<dbReference type="PROSITE" id="PS00345">
    <property type="entry name" value="ETS_DOMAIN_1"/>
    <property type="match status" value="1"/>
</dbReference>
<comment type="subcellular location">
    <subcellularLocation>
        <location evidence="3">Nucleus</location>
    </subcellularLocation>
</comment>
<dbReference type="InterPro" id="IPR000418">
    <property type="entry name" value="Ets_dom"/>
</dbReference>
<comment type="similarity">
    <text evidence="1 3">Belongs to the ETS family.</text>
</comment>
<dbReference type="PROSITE" id="PS50061">
    <property type="entry name" value="ETS_DOMAIN_3"/>
    <property type="match status" value="1"/>
</dbReference>
<dbReference type="GO" id="GO:0030154">
    <property type="term" value="P:cell differentiation"/>
    <property type="evidence" value="ECO:0007669"/>
    <property type="project" value="TreeGrafter"/>
</dbReference>
<dbReference type="PANTHER" id="PTHR11849">
    <property type="entry name" value="ETS"/>
    <property type="match status" value="1"/>
</dbReference>
<evidence type="ECO:0000256" key="2">
    <source>
        <dbReference type="ARBA" id="ARBA00023125"/>
    </source>
</evidence>
<dbReference type="EMBL" id="CACRXK020002575">
    <property type="protein sequence ID" value="CAB3994977.1"/>
    <property type="molecule type" value="Genomic_DNA"/>
</dbReference>
<evidence type="ECO:0000313" key="6">
    <source>
        <dbReference type="Proteomes" id="UP001152795"/>
    </source>
</evidence>
<name>A0A6S7HIV7_PARCT</name>
<protein>
    <submittedName>
        <fullName evidence="5">ETS-related transcription factor Elf-1-like isoform X1</fullName>
    </submittedName>
</protein>
<proteinExistence type="inferred from homology"/>
<dbReference type="Pfam" id="PF00178">
    <property type="entry name" value="Ets"/>
    <property type="match status" value="1"/>
</dbReference>
<keyword evidence="6" id="KW-1185">Reference proteome</keyword>
<dbReference type="OrthoDB" id="10067219at2759"/>
<dbReference type="InterPro" id="IPR036390">
    <property type="entry name" value="WH_DNA-bd_sf"/>
</dbReference>